<evidence type="ECO:0000259" key="3">
    <source>
        <dbReference type="PROSITE" id="PS51677"/>
    </source>
</evidence>
<keyword evidence="1" id="KW-0479">Metal-binding</keyword>
<dbReference type="InterPro" id="IPR002509">
    <property type="entry name" value="NODB_dom"/>
</dbReference>
<feature type="non-terminal residue" evidence="4">
    <location>
        <position position="165"/>
    </location>
</feature>
<dbReference type="GO" id="GO:0016810">
    <property type="term" value="F:hydrolase activity, acting on carbon-nitrogen (but not peptide) bonds"/>
    <property type="evidence" value="ECO:0007669"/>
    <property type="project" value="InterPro"/>
</dbReference>
<keyword evidence="2" id="KW-0378">Hydrolase</keyword>
<evidence type="ECO:0000313" key="4">
    <source>
        <dbReference type="EMBL" id="AIA94436.1"/>
    </source>
</evidence>
<dbReference type="PANTHER" id="PTHR10587">
    <property type="entry name" value="GLYCOSYL TRANSFERASE-RELATED"/>
    <property type="match status" value="1"/>
</dbReference>
<dbReference type="CDD" id="cd10917">
    <property type="entry name" value="CE4_NodB_like_6s_7s"/>
    <property type="match status" value="1"/>
</dbReference>
<feature type="domain" description="NodB homology" evidence="3">
    <location>
        <begin position="54"/>
        <end position="165"/>
    </location>
</feature>
<dbReference type="GO" id="GO:0046872">
    <property type="term" value="F:metal ion binding"/>
    <property type="evidence" value="ECO:0007669"/>
    <property type="project" value="UniProtKB-KW"/>
</dbReference>
<proteinExistence type="predicted"/>
<accession>A0A060CNK5</accession>
<protein>
    <submittedName>
        <fullName evidence="4">Polysacc_deac_1</fullName>
    </submittedName>
</protein>
<dbReference type="Gene3D" id="3.20.20.370">
    <property type="entry name" value="Glycoside hydrolase/deacetylase"/>
    <property type="match status" value="1"/>
</dbReference>
<dbReference type="EMBL" id="KF127084">
    <property type="protein sequence ID" value="AIA94436.1"/>
    <property type="molecule type" value="Genomic_DNA"/>
</dbReference>
<organism evidence="4">
    <name type="scientific">uncultured Desulfovibrio sp</name>
    <dbReference type="NCBI Taxonomy" id="167968"/>
    <lineage>
        <taxon>Bacteria</taxon>
        <taxon>Pseudomonadati</taxon>
        <taxon>Thermodesulfobacteriota</taxon>
        <taxon>Desulfovibrionia</taxon>
        <taxon>Desulfovibrionales</taxon>
        <taxon>Desulfovibrionaceae</taxon>
        <taxon>Desulfovibrio</taxon>
        <taxon>environmental samples</taxon>
    </lineage>
</organism>
<name>A0A060CNK5_9BACT</name>
<dbReference type="PROSITE" id="PS51677">
    <property type="entry name" value="NODB"/>
    <property type="match status" value="1"/>
</dbReference>
<dbReference type="SUPFAM" id="SSF88713">
    <property type="entry name" value="Glycoside hydrolase/deacetylase"/>
    <property type="match status" value="1"/>
</dbReference>
<dbReference type="GO" id="GO:0005975">
    <property type="term" value="P:carbohydrate metabolic process"/>
    <property type="evidence" value="ECO:0007669"/>
    <property type="project" value="InterPro"/>
</dbReference>
<dbReference type="AlphaFoldDB" id="A0A060CNK5"/>
<sequence length="165" mass="18285">MSSFSPIFQVPVIHAHEQHHNLLRTWYNSHMNTMRRNDEAPIATVTSHDSQDDDAVALTFDDGPSENTAALLDILAQEEVAATFFLIGENAERHPDLVQAIVDHGHAIGNHTWSHPHLPELSPEEISREIERTDQAICAAGGPHPTFLRPPFGEFDSIVKSAARS</sequence>
<dbReference type="Pfam" id="PF01522">
    <property type="entry name" value="Polysacc_deac_1"/>
    <property type="match status" value="1"/>
</dbReference>
<evidence type="ECO:0000256" key="1">
    <source>
        <dbReference type="ARBA" id="ARBA00022723"/>
    </source>
</evidence>
<reference evidence="4" key="1">
    <citation type="journal article" date="2013" name="Environ. Microbiol.">
        <title>Seasonally variable intestinal metagenomes of the red palm weevil (Rhynchophorus ferrugineus).</title>
        <authorList>
            <person name="Jia S."/>
            <person name="Zhang X."/>
            <person name="Zhang G."/>
            <person name="Yin A."/>
            <person name="Zhang S."/>
            <person name="Li F."/>
            <person name="Wang L."/>
            <person name="Zhao D."/>
            <person name="Yun Q."/>
            <person name="Tala"/>
            <person name="Wang J."/>
            <person name="Sun G."/>
            <person name="Baabdullah M."/>
            <person name="Yu X."/>
            <person name="Hu S."/>
            <person name="Al-Mssallem I.S."/>
            <person name="Yu J."/>
        </authorList>
    </citation>
    <scope>NUCLEOTIDE SEQUENCE</scope>
</reference>
<dbReference type="PANTHER" id="PTHR10587:SF133">
    <property type="entry name" value="CHITIN DEACETYLASE 1-RELATED"/>
    <property type="match status" value="1"/>
</dbReference>
<dbReference type="GO" id="GO:0016020">
    <property type="term" value="C:membrane"/>
    <property type="evidence" value="ECO:0007669"/>
    <property type="project" value="TreeGrafter"/>
</dbReference>
<dbReference type="InterPro" id="IPR011330">
    <property type="entry name" value="Glyco_hydro/deAcase_b/a-brl"/>
</dbReference>
<dbReference type="InterPro" id="IPR050248">
    <property type="entry name" value="Polysacc_deacetylase_ArnD"/>
</dbReference>
<evidence type="ECO:0000256" key="2">
    <source>
        <dbReference type="ARBA" id="ARBA00022801"/>
    </source>
</evidence>